<name>A0A8S1Q3H8_PARPR</name>
<dbReference type="OMA" id="LYAAYYF"/>
<gene>
    <name evidence="1" type="ORF">PPRIM_AZ9-3.1.T1420110</name>
</gene>
<dbReference type="EMBL" id="CAJJDM010000146">
    <property type="protein sequence ID" value="CAD8109998.1"/>
    <property type="molecule type" value="Genomic_DNA"/>
</dbReference>
<evidence type="ECO:0000313" key="2">
    <source>
        <dbReference type="Proteomes" id="UP000688137"/>
    </source>
</evidence>
<proteinExistence type="predicted"/>
<organism evidence="1 2">
    <name type="scientific">Paramecium primaurelia</name>
    <dbReference type="NCBI Taxonomy" id="5886"/>
    <lineage>
        <taxon>Eukaryota</taxon>
        <taxon>Sar</taxon>
        <taxon>Alveolata</taxon>
        <taxon>Ciliophora</taxon>
        <taxon>Intramacronucleata</taxon>
        <taxon>Oligohymenophorea</taxon>
        <taxon>Peniculida</taxon>
        <taxon>Parameciidae</taxon>
        <taxon>Paramecium</taxon>
    </lineage>
</organism>
<sequence length="108" mass="12720">MEQIIVQTPGLVQMLYAAYYFVKGIYTLEQVQEVIAQVKDIQTKDTKTMIASLKHEFQSELLRELFYFYYRALSFQNAFLNTQYLQEDGVEQDIHYLEGLISVKTKGY</sequence>
<keyword evidence="2" id="KW-1185">Reference proteome</keyword>
<reference evidence="1" key="1">
    <citation type="submission" date="2021-01" db="EMBL/GenBank/DDBJ databases">
        <authorList>
            <consortium name="Genoscope - CEA"/>
            <person name="William W."/>
        </authorList>
    </citation>
    <scope>NUCLEOTIDE SEQUENCE</scope>
</reference>
<dbReference type="Proteomes" id="UP000688137">
    <property type="component" value="Unassembled WGS sequence"/>
</dbReference>
<dbReference type="AlphaFoldDB" id="A0A8S1Q3H8"/>
<evidence type="ECO:0000313" key="1">
    <source>
        <dbReference type="EMBL" id="CAD8109998.1"/>
    </source>
</evidence>
<comment type="caution">
    <text evidence="1">The sequence shown here is derived from an EMBL/GenBank/DDBJ whole genome shotgun (WGS) entry which is preliminary data.</text>
</comment>
<accession>A0A8S1Q3H8</accession>
<protein>
    <submittedName>
        <fullName evidence="1">Uncharacterized protein</fullName>
    </submittedName>
</protein>